<feature type="transmembrane region" description="Helical" evidence="12">
    <location>
        <begin position="755"/>
        <end position="774"/>
    </location>
</feature>
<evidence type="ECO:0000256" key="6">
    <source>
        <dbReference type="ARBA" id="ARBA00023136"/>
    </source>
</evidence>
<keyword evidence="4 12" id="KW-0812">Transmembrane</keyword>
<evidence type="ECO:0000313" key="14">
    <source>
        <dbReference type="Proteomes" id="UP000829196"/>
    </source>
</evidence>
<protein>
    <submittedName>
        <fullName evidence="13">Uncharacterized protein</fullName>
    </submittedName>
</protein>
<feature type="active site" evidence="8">
    <location>
        <position position="657"/>
    </location>
</feature>
<comment type="subcellular location">
    <subcellularLocation>
        <location evidence="1">Endomembrane system</location>
    </subcellularLocation>
</comment>
<evidence type="ECO:0000256" key="7">
    <source>
        <dbReference type="ARBA" id="ARBA00023316"/>
    </source>
</evidence>
<keyword evidence="5 12" id="KW-1133">Transmembrane helix</keyword>
<feature type="binding site" evidence="9">
    <location>
        <position position="299"/>
    </location>
    <ligand>
        <name>UDP-alpha-D-glucose</name>
        <dbReference type="ChEBI" id="CHEBI:58885"/>
    </ligand>
</feature>
<feature type="region of interest" description="Disordered" evidence="11">
    <location>
        <begin position="1"/>
        <end position="42"/>
    </location>
</feature>
<feature type="binding site" evidence="9">
    <location>
        <position position="475"/>
    </location>
    <ligand>
        <name>UDP-alpha-D-glucose</name>
        <dbReference type="ChEBI" id="CHEBI:58885"/>
    </ligand>
</feature>
<evidence type="ECO:0000256" key="4">
    <source>
        <dbReference type="ARBA" id="ARBA00022692"/>
    </source>
</evidence>
<dbReference type="GO" id="GO:0030244">
    <property type="term" value="P:cellulose biosynthetic process"/>
    <property type="evidence" value="ECO:0007669"/>
    <property type="project" value="InterPro"/>
</dbReference>
<dbReference type="GO" id="GO:0071555">
    <property type="term" value="P:cell wall organization"/>
    <property type="evidence" value="ECO:0007669"/>
    <property type="project" value="UniProtKB-KW"/>
</dbReference>
<dbReference type="AlphaFoldDB" id="A0A8T3A3X5"/>
<dbReference type="OrthoDB" id="72851at2759"/>
<evidence type="ECO:0000256" key="12">
    <source>
        <dbReference type="SAM" id="Phobius"/>
    </source>
</evidence>
<evidence type="ECO:0000256" key="11">
    <source>
        <dbReference type="SAM" id="MobiDB-lite"/>
    </source>
</evidence>
<evidence type="ECO:0000256" key="1">
    <source>
        <dbReference type="ARBA" id="ARBA00004308"/>
    </source>
</evidence>
<feature type="binding site" evidence="9">
    <location>
        <position position="329"/>
    </location>
    <ligand>
        <name>UDP-alpha-D-glucose</name>
        <dbReference type="ChEBI" id="CHEBI:58885"/>
    </ligand>
</feature>
<dbReference type="InterPro" id="IPR013083">
    <property type="entry name" value="Znf_RING/FYVE/PHD"/>
</dbReference>
<feature type="binding site" evidence="10">
    <location>
        <position position="476"/>
    </location>
    <ligand>
        <name>Mn(2+)</name>
        <dbReference type="ChEBI" id="CHEBI:29035"/>
    </ligand>
</feature>
<dbReference type="GO" id="GO:0012505">
    <property type="term" value="C:endomembrane system"/>
    <property type="evidence" value="ECO:0007669"/>
    <property type="project" value="UniProtKB-SubCell"/>
</dbReference>
<gene>
    <name evidence="13" type="ORF">KFK09_028671</name>
</gene>
<feature type="binding site" evidence="9">
    <location>
        <position position="293"/>
    </location>
    <ligand>
        <name>UDP-alpha-D-glucose</name>
        <dbReference type="ChEBI" id="CHEBI:58885"/>
    </ligand>
</feature>
<reference evidence="13" key="1">
    <citation type="journal article" date="2022" name="Front. Genet.">
        <title>Chromosome-Scale Assembly of the Dendrobium nobile Genome Provides Insights Into the Molecular Mechanism of the Biosynthesis of the Medicinal Active Ingredient of Dendrobium.</title>
        <authorList>
            <person name="Xu Q."/>
            <person name="Niu S.-C."/>
            <person name="Li K.-L."/>
            <person name="Zheng P.-J."/>
            <person name="Zhang X.-J."/>
            <person name="Jia Y."/>
            <person name="Liu Y."/>
            <person name="Niu Y.-X."/>
            <person name="Yu L.-H."/>
            <person name="Chen D.-F."/>
            <person name="Zhang G.-Q."/>
        </authorList>
    </citation>
    <scope>NUCLEOTIDE SEQUENCE</scope>
    <source>
        <tissue evidence="13">Leaf</tissue>
    </source>
</reference>
<evidence type="ECO:0000313" key="13">
    <source>
        <dbReference type="EMBL" id="KAI0488832.1"/>
    </source>
</evidence>
<evidence type="ECO:0000256" key="5">
    <source>
        <dbReference type="ARBA" id="ARBA00022989"/>
    </source>
</evidence>
<evidence type="ECO:0000256" key="10">
    <source>
        <dbReference type="PIRSR" id="PIRSR605150-3"/>
    </source>
</evidence>
<accession>A0A8T3A3X5</accession>
<dbReference type="Pfam" id="PF03552">
    <property type="entry name" value="Cellulose_synt"/>
    <property type="match status" value="3"/>
</dbReference>
<keyword evidence="6 12" id="KW-0472">Membrane</keyword>
<evidence type="ECO:0000256" key="9">
    <source>
        <dbReference type="PIRSR" id="PIRSR605150-2"/>
    </source>
</evidence>
<dbReference type="Proteomes" id="UP000829196">
    <property type="component" value="Unassembled WGS sequence"/>
</dbReference>
<feature type="transmembrane region" description="Helical" evidence="12">
    <location>
        <begin position="723"/>
        <end position="743"/>
    </location>
</feature>
<comment type="caution">
    <text evidence="13">The sequence shown here is derived from an EMBL/GenBank/DDBJ whole genome shotgun (WGS) entry which is preliminary data.</text>
</comment>
<dbReference type="PANTHER" id="PTHR13301">
    <property type="entry name" value="X-BOX TRANSCRIPTION FACTOR-RELATED"/>
    <property type="match status" value="1"/>
</dbReference>
<evidence type="ECO:0000256" key="3">
    <source>
        <dbReference type="ARBA" id="ARBA00022679"/>
    </source>
</evidence>
<organism evidence="13 14">
    <name type="scientific">Dendrobium nobile</name>
    <name type="common">Orchid</name>
    <dbReference type="NCBI Taxonomy" id="94219"/>
    <lineage>
        <taxon>Eukaryota</taxon>
        <taxon>Viridiplantae</taxon>
        <taxon>Streptophyta</taxon>
        <taxon>Embryophyta</taxon>
        <taxon>Tracheophyta</taxon>
        <taxon>Spermatophyta</taxon>
        <taxon>Magnoliopsida</taxon>
        <taxon>Liliopsida</taxon>
        <taxon>Asparagales</taxon>
        <taxon>Orchidaceae</taxon>
        <taxon>Epidendroideae</taxon>
        <taxon>Malaxideae</taxon>
        <taxon>Dendrobiinae</taxon>
        <taxon>Dendrobium</taxon>
    </lineage>
</organism>
<keyword evidence="3" id="KW-0808">Transferase</keyword>
<keyword evidence="7" id="KW-0961">Cell wall biogenesis/degradation</keyword>
<dbReference type="Pfam" id="PF14570">
    <property type="entry name" value="zf-RING_4"/>
    <property type="match status" value="1"/>
</dbReference>
<proteinExistence type="predicted"/>
<keyword evidence="14" id="KW-1185">Reference proteome</keyword>
<feature type="binding site" evidence="10">
    <location>
        <position position="500"/>
    </location>
    <ligand>
        <name>Mn(2+)</name>
        <dbReference type="ChEBI" id="CHEBI:29035"/>
    </ligand>
</feature>
<evidence type="ECO:0000256" key="8">
    <source>
        <dbReference type="PIRSR" id="PIRSR605150-1"/>
    </source>
</evidence>
<dbReference type="InterPro" id="IPR005150">
    <property type="entry name" value="Cellulose_synth"/>
</dbReference>
<keyword evidence="2" id="KW-0328">Glycosyltransferase</keyword>
<dbReference type="EMBL" id="JAGYWB010000019">
    <property type="protein sequence ID" value="KAI0488832.1"/>
    <property type="molecule type" value="Genomic_DNA"/>
</dbReference>
<feature type="binding site" evidence="9">
    <location>
        <position position="300"/>
    </location>
    <ligand>
        <name>UDP-alpha-D-glucose</name>
        <dbReference type="ChEBI" id="CHEBI:58885"/>
    </ligand>
</feature>
<dbReference type="SUPFAM" id="SSF57850">
    <property type="entry name" value="RING/U-box"/>
    <property type="match status" value="1"/>
</dbReference>
<dbReference type="GO" id="GO:0016020">
    <property type="term" value="C:membrane"/>
    <property type="evidence" value="ECO:0007669"/>
    <property type="project" value="InterPro"/>
</dbReference>
<name>A0A8T3A3X5_DENNO</name>
<feature type="active site" evidence="8">
    <location>
        <position position="329"/>
    </location>
</feature>
<dbReference type="GO" id="GO:0016760">
    <property type="term" value="F:cellulose synthase (UDP-forming) activity"/>
    <property type="evidence" value="ECO:0007669"/>
    <property type="project" value="InterPro"/>
</dbReference>
<dbReference type="SMR" id="A0A8T3A3X5"/>
<evidence type="ECO:0000256" key="2">
    <source>
        <dbReference type="ARBA" id="ARBA00022676"/>
    </source>
</evidence>
<dbReference type="Gene3D" id="3.30.40.10">
    <property type="entry name" value="Zinc/RING finger domain, C3HC4 (zinc finger)"/>
    <property type="match status" value="1"/>
</dbReference>
<sequence length="806" mass="90623">METSASNPTKKAICDPDGPGSESQSGQKDAGAGSGSGSGQTIKFARHTSNSSYISLSCDDIELSGDLSSVYSNSSVHVRPTPDNQPMDEPVEDQSIAVKAEELYVANCIFTGGFNSETRAHYIDKVTEFEVNYSQMAGSKSLSACAMPACDRKLMKDEQGNNTHPCACYFQICRNCYLDALNDIGNCPGCKEPYGPLHPHSELPNQKDRLLNLRRRRLLTFIRMVVLVMFLAWRIKHKNHNAFAFSWLLDQLPKFSLVNRATDLSVLKDRFEIPTPTNPTKKSNLPSIDIFVSTTNPEKEPPLVTANTILSILAANYPVEKLACYFSNDGDALLTFETVVEAASFASIWVLFYFKHRIQPRNPESYFALKRGPDKNKVFLDFDDDRHASDAREELNATHLHSENIEELMEHILKATWMVDVILMPPAKDTVFGTPRDESSGGNCGNILNLTKVDVLLPMLVYVSRDKRAGYDHNKKADAMNALLCTSTIMSNRPFILNLDCDHYIYNSQALREGVCFMNDRGGDRICCVQFPKRFEGIDPSDRYANHTAIANMFTNIRVSGWIMSDVHLTTYRSANSSALSSPTDLDVSVNDISILATTMRIPSSTTARELLREKKISTEPVAQQRTWCSRSVRLMGTVLRKWKNRVGWNYGSITKDVVTGYRMHNRSWRSIYCVTKCNAFRGTAPINLTIGSVEILFSRNNALLASLKIKFLQRMAYLNIDIYPFTYLFLVVYCFLLALSLFSGQFIEWWRNEQFWLIAGTSAYLVVVLQGILKVMAGIEISFTLTSKSVGDDNDDEFTDLYMVK</sequence>